<keyword evidence="4 5" id="KW-0472">Membrane</keyword>
<organism evidence="6 7">
    <name type="scientific">Dendryphion nanum</name>
    <dbReference type="NCBI Taxonomy" id="256645"/>
    <lineage>
        <taxon>Eukaryota</taxon>
        <taxon>Fungi</taxon>
        <taxon>Dikarya</taxon>
        <taxon>Ascomycota</taxon>
        <taxon>Pezizomycotina</taxon>
        <taxon>Dothideomycetes</taxon>
        <taxon>Pleosporomycetidae</taxon>
        <taxon>Pleosporales</taxon>
        <taxon>Torulaceae</taxon>
        <taxon>Dendryphion</taxon>
    </lineage>
</organism>
<feature type="transmembrane region" description="Helical" evidence="5">
    <location>
        <begin position="44"/>
        <end position="62"/>
    </location>
</feature>
<keyword evidence="7" id="KW-1185">Reference proteome</keyword>
<feature type="transmembrane region" description="Helical" evidence="5">
    <location>
        <begin position="12"/>
        <end position="32"/>
    </location>
</feature>
<evidence type="ECO:0000256" key="1">
    <source>
        <dbReference type="ARBA" id="ARBA00004141"/>
    </source>
</evidence>
<sequence>MVKDSGASIWLYSPSVALAIVVAIVYLVPTLVLAWQTFIKYRSWFFLCVLIGSALEVGGYAVRAVSAKQPSEIPPYAVSSTLIVVAPVFVAAGNYLLIGRLIRAVLPPTHHRIFFIPAHLITRTFVGFDILSFLVQVSGTSIAAGSEWKGSQAKVGTNVLIGGLGLQVAMFSWFLAIVTRFWRCTKNEVKNDAPVGWTRVLQAICVSSSLILVRSIYRLIEFILGIDGYPFTHEWIFYVFEALPMLPAISVFCFVHPAKYLGRRGGLGKVEGLETGGTELFKRGERRHHRRGRK</sequence>
<evidence type="ECO:0000256" key="5">
    <source>
        <dbReference type="SAM" id="Phobius"/>
    </source>
</evidence>
<name>A0A9P9IN43_9PLEO</name>
<comment type="subcellular location">
    <subcellularLocation>
        <location evidence="1">Membrane</location>
        <topology evidence="1">Multi-pass membrane protein</topology>
    </subcellularLocation>
</comment>
<dbReference type="Pfam" id="PF04479">
    <property type="entry name" value="RTA1"/>
    <property type="match status" value="1"/>
</dbReference>
<evidence type="ECO:0000256" key="4">
    <source>
        <dbReference type="ARBA" id="ARBA00023136"/>
    </source>
</evidence>
<evidence type="ECO:0000256" key="2">
    <source>
        <dbReference type="ARBA" id="ARBA00022692"/>
    </source>
</evidence>
<protein>
    <submittedName>
        <fullName evidence="6">RTA1 like protein-domain-containing protein</fullName>
    </submittedName>
</protein>
<proteinExistence type="predicted"/>
<dbReference type="PANTHER" id="PTHR31465:SF32">
    <property type="entry name" value="DOMAIN PROTEIN, PUTATIVE-RELATED"/>
    <property type="match status" value="1"/>
</dbReference>
<dbReference type="PANTHER" id="PTHR31465">
    <property type="entry name" value="PROTEIN RTA1-RELATED"/>
    <property type="match status" value="1"/>
</dbReference>
<dbReference type="OrthoDB" id="3358017at2759"/>
<feature type="transmembrane region" description="Helical" evidence="5">
    <location>
        <begin position="200"/>
        <end position="220"/>
    </location>
</feature>
<gene>
    <name evidence="6" type="ORF">B0J11DRAFT_579731</name>
</gene>
<dbReference type="AlphaFoldDB" id="A0A9P9IN43"/>
<feature type="transmembrane region" description="Helical" evidence="5">
    <location>
        <begin position="82"/>
        <end position="102"/>
    </location>
</feature>
<keyword evidence="2 5" id="KW-0812">Transmembrane</keyword>
<feature type="transmembrane region" description="Helical" evidence="5">
    <location>
        <begin position="114"/>
        <end position="135"/>
    </location>
</feature>
<dbReference type="InterPro" id="IPR007568">
    <property type="entry name" value="RTA1"/>
</dbReference>
<feature type="transmembrane region" description="Helical" evidence="5">
    <location>
        <begin position="155"/>
        <end position="179"/>
    </location>
</feature>
<accession>A0A9P9IN43</accession>
<evidence type="ECO:0000256" key="3">
    <source>
        <dbReference type="ARBA" id="ARBA00022989"/>
    </source>
</evidence>
<evidence type="ECO:0000313" key="7">
    <source>
        <dbReference type="Proteomes" id="UP000700596"/>
    </source>
</evidence>
<keyword evidence="3 5" id="KW-1133">Transmembrane helix</keyword>
<feature type="transmembrane region" description="Helical" evidence="5">
    <location>
        <begin position="235"/>
        <end position="255"/>
    </location>
</feature>
<dbReference type="GO" id="GO:0016020">
    <property type="term" value="C:membrane"/>
    <property type="evidence" value="ECO:0007669"/>
    <property type="project" value="UniProtKB-SubCell"/>
</dbReference>
<comment type="caution">
    <text evidence="6">The sequence shown here is derived from an EMBL/GenBank/DDBJ whole genome shotgun (WGS) entry which is preliminary data.</text>
</comment>
<evidence type="ECO:0000313" key="6">
    <source>
        <dbReference type="EMBL" id="KAH7125165.1"/>
    </source>
</evidence>
<dbReference type="EMBL" id="JAGMWT010000007">
    <property type="protein sequence ID" value="KAH7125165.1"/>
    <property type="molecule type" value="Genomic_DNA"/>
</dbReference>
<dbReference type="Proteomes" id="UP000700596">
    <property type="component" value="Unassembled WGS sequence"/>
</dbReference>
<reference evidence="6" key="1">
    <citation type="journal article" date="2021" name="Nat. Commun.">
        <title>Genetic determinants of endophytism in the Arabidopsis root mycobiome.</title>
        <authorList>
            <person name="Mesny F."/>
            <person name="Miyauchi S."/>
            <person name="Thiergart T."/>
            <person name="Pickel B."/>
            <person name="Atanasova L."/>
            <person name="Karlsson M."/>
            <person name="Huettel B."/>
            <person name="Barry K.W."/>
            <person name="Haridas S."/>
            <person name="Chen C."/>
            <person name="Bauer D."/>
            <person name="Andreopoulos W."/>
            <person name="Pangilinan J."/>
            <person name="LaButti K."/>
            <person name="Riley R."/>
            <person name="Lipzen A."/>
            <person name="Clum A."/>
            <person name="Drula E."/>
            <person name="Henrissat B."/>
            <person name="Kohler A."/>
            <person name="Grigoriev I.V."/>
            <person name="Martin F.M."/>
            <person name="Hacquard S."/>
        </authorList>
    </citation>
    <scope>NUCLEOTIDE SEQUENCE</scope>
    <source>
        <strain evidence="6">MPI-CAGE-CH-0243</strain>
    </source>
</reference>